<dbReference type="OrthoDB" id="9806889at2"/>
<dbReference type="InterPro" id="IPR000620">
    <property type="entry name" value="EamA_dom"/>
</dbReference>
<dbReference type="InterPro" id="IPR037185">
    <property type="entry name" value="EmrE-like"/>
</dbReference>
<feature type="transmembrane region" description="Helical" evidence="6">
    <location>
        <begin position="231"/>
        <end position="252"/>
    </location>
</feature>
<feature type="transmembrane region" description="Helical" evidence="6">
    <location>
        <begin position="289"/>
        <end position="308"/>
    </location>
</feature>
<keyword evidence="5 6" id="KW-0472">Membrane</keyword>
<gene>
    <name evidence="8" type="ORF">D0Z70_17765</name>
</gene>
<dbReference type="PANTHER" id="PTHR42920">
    <property type="entry name" value="OS03G0707200 PROTEIN-RELATED"/>
    <property type="match status" value="1"/>
</dbReference>
<evidence type="ECO:0000256" key="2">
    <source>
        <dbReference type="ARBA" id="ARBA00022475"/>
    </source>
</evidence>
<keyword evidence="9" id="KW-1185">Reference proteome</keyword>
<dbReference type="PANTHER" id="PTHR42920:SF11">
    <property type="entry name" value="INNER MEMBRANE PROTEIN YTFF"/>
    <property type="match status" value="1"/>
</dbReference>
<keyword evidence="4 6" id="KW-1133">Transmembrane helix</keyword>
<evidence type="ECO:0000259" key="7">
    <source>
        <dbReference type="Pfam" id="PF00892"/>
    </source>
</evidence>
<dbReference type="Pfam" id="PF00892">
    <property type="entry name" value="EamA"/>
    <property type="match status" value="2"/>
</dbReference>
<dbReference type="GO" id="GO:0005886">
    <property type="term" value="C:plasma membrane"/>
    <property type="evidence" value="ECO:0007669"/>
    <property type="project" value="UniProtKB-SubCell"/>
</dbReference>
<keyword evidence="3 6" id="KW-0812">Transmembrane</keyword>
<protein>
    <submittedName>
        <fullName evidence="8">DMT family transporter</fullName>
    </submittedName>
</protein>
<evidence type="ECO:0000256" key="4">
    <source>
        <dbReference type="ARBA" id="ARBA00022989"/>
    </source>
</evidence>
<evidence type="ECO:0000256" key="6">
    <source>
        <dbReference type="SAM" id="Phobius"/>
    </source>
</evidence>
<feature type="transmembrane region" description="Helical" evidence="6">
    <location>
        <begin position="201"/>
        <end position="219"/>
    </location>
</feature>
<organism evidence="8 9">
    <name type="scientific">Sphingobium terrigena</name>
    <dbReference type="NCBI Taxonomy" id="2304063"/>
    <lineage>
        <taxon>Bacteria</taxon>
        <taxon>Pseudomonadati</taxon>
        <taxon>Pseudomonadota</taxon>
        <taxon>Alphaproteobacteria</taxon>
        <taxon>Sphingomonadales</taxon>
        <taxon>Sphingomonadaceae</taxon>
        <taxon>Sphingobium</taxon>
    </lineage>
</organism>
<dbReference type="SUPFAM" id="SSF103481">
    <property type="entry name" value="Multidrug resistance efflux transporter EmrE"/>
    <property type="match status" value="2"/>
</dbReference>
<feature type="transmembrane region" description="Helical" evidence="6">
    <location>
        <begin position="139"/>
        <end position="156"/>
    </location>
</feature>
<feature type="transmembrane region" description="Helical" evidence="6">
    <location>
        <begin position="52"/>
        <end position="69"/>
    </location>
</feature>
<sequence>MSAFARYVSFIRCSAPAMWNSPTLLLCVASVCWAMNPIIGRAVRDLASPLSLAFWRWMVAFLCVLPFAWRHLKVDVQTLRASWLLVTLLGFFGVGLFAYIVYSGLQYTTATNNLLLQSIMPIMILLMPTVLFGERLLPLLALSAAMSFAGIMWIVTKGHPFNLVGGISVNRGDLLSVAGVFLYSAYATFLRKVPAVHHLSLLAALFAIGAGSLALPYISTLARNGLSMPPMKLAAAILYVGVFPSLVAYALFNRSVTLIGSVRAGAYMNLPPVLGVGLAMLLLGEGIASYHFIGALLIIGAIAVSRGYRPRANA</sequence>
<dbReference type="EMBL" id="QVRA01000019">
    <property type="protein sequence ID" value="RJG53072.1"/>
    <property type="molecule type" value="Genomic_DNA"/>
</dbReference>
<feature type="domain" description="EamA" evidence="7">
    <location>
        <begin position="171"/>
        <end position="304"/>
    </location>
</feature>
<evidence type="ECO:0000256" key="1">
    <source>
        <dbReference type="ARBA" id="ARBA00004651"/>
    </source>
</evidence>
<feature type="transmembrane region" description="Helical" evidence="6">
    <location>
        <begin position="264"/>
        <end position="283"/>
    </location>
</feature>
<name>A0A418YP60_9SPHN</name>
<dbReference type="InterPro" id="IPR051258">
    <property type="entry name" value="Diverse_Substrate_Transporter"/>
</dbReference>
<evidence type="ECO:0000313" key="8">
    <source>
        <dbReference type="EMBL" id="RJG53072.1"/>
    </source>
</evidence>
<dbReference type="AlphaFoldDB" id="A0A418YP60"/>
<comment type="subcellular location">
    <subcellularLocation>
        <location evidence="1">Cell membrane</location>
        <topology evidence="1">Multi-pass membrane protein</topology>
    </subcellularLocation>
</comment>
<feature type="domain" description="EamA" evidence="7">
    <location>
        <begin position="24"/>
        <end position="155"/>
    </location>
</feature>
<feature type="transmembrane region" description="Helical" evidence="6">
    <location>
        <begin position="114"/>
        <end position="132"/>
    </location>
</feature>
<proteinExistence type="predicted"/>
<comment type="caution">
    <text evidence="8">The sequence shown here is derived from an EMBL/GenBank/DDBJ whole genome shotgun (WGS) entry which is preliminary data.</text>
</comment>
<reference evidence="8 9" key="1">
    <citation type="submission" date="2018-08" db="EMBL/GenBank/DDBJ databases">
        <title>Sphingobium sp. EO9.</title>
        <authorList>
            <person name="Park Y."/>
            <person name="Kim K.H."/>
            <person name="Jeon C.O."/>
        </authorList>
    </citation>
    <scope>NUCLEOTIDE SEQUENCE [LARGE SCALE GENOMIC DNA]</scope>
    <source>
        <strain evidence="8 9">EO9</strain>
    </source>
</reference>
<evidence type="ECO:0000256" key="5">
    <source>
        <dbReference type="ARBA" id="ARBA00023136"/>
    </source>
</evidence>
<feature type="transmembrane region" description="Helical" evidence="6">
    <location>
        <begin position="81"/>
        <end position="102"/>
    </location>
</feature>
<feature type="transmembrane region" description="Helical" evidence="6">
    <location>
        <begin position="168"/>
        <end position="189"/>
    </location>
</feature>
<evidence type="ECO:0000313" key="9">
    <source>
        <dbReference type="Proteomes" id="UP000283469"/>
    </source>
</evidence>
<accession>A0A418YP60</accession>
<dbReference type="Proteomes" id="UP000283469">
    <property type="component" value="Unassembled WGS sequence"/>
</dbReference>
<keyword evidence="2" id="KW-1003">Cell membrane</keyword>
<evidence type="ECO:0000256" key="3">
    <source>
        <dbReference type="ARBA" id="ARBA00022692"/>
    </source>
</evidence>